<dbReference type="Proteomes" id="UP000501168">
    <property type="component" value="Chromosome"/>
</dbReference>
<dbReference type="SUPFAM" id="SSF101756">
    <property type="entry name" value="Hypothetical protein YgiW"/>
    <property type="match status" value="1"/>
</dbReference>
<dbReference type="RefSeq" id="WP_166914505.1">
    <property type="nucleotide sequence ID" value="NZ_CP050253.1"/>
</dbReference>
<keyword evidence="4" id="KW-1185">Reference proteome</keyword>
<protein>
    <submittedName>
        <fullName evidence="3">NirD/YgiW/YdeI family stress tolerance protein</fullName>
    </submittedName>
</protein>
<evidence type="ECO:0000313" key="4">
    <source>
        <dbReference type="Proteomes" id="UP000501168"/>
    </source>
</evidence>
<keyword evidence="1 2" id="KW-0732">Signal</keyword>
<dbReference type="InterPro" id="IPR036700">
    <property type="entry name" value="BOBF_sf"/>
</dbReference>
<dbReference type="InParanoid" id="A0A6G9I8P8"/>
<dbReference type="KEGG" id="orb:IPMB12_02160"/>
<feature type="chain" id="PRO_5026143485" evidence="2">
    <location>
        <begin position="22"/>
        <end position="172"/>
    </location>
</feature>
<reference evidence="3 4" key="1">
    <citation type="submission" date="2020-03" db="EMBL/GenBank/DDBJ databases">
        <title>Complete genome sequence of Orbus sp. IPMB12 (BCRC 80908).</title>
        <authorList>
            <person name="Lo W.-S."/>
            <person name="Chang T.-H."/>
            <person name="Kuo C.-H."/>
        </authorList>
    </citation>
    <scope>NUCLEOTIDE SEQUENCE [LARGE SCALE GENOMIC DNA]</scope>
    <source>
        <strain evidence="3 4">IPMB12</strain>
    </source>
</reference>
<evidence type="ECO:0000256" key="2">
    <source>
        <dbReference type="SAM" id="SignalP"/>
    </source>
</evidence>
<gene>
    <name evidence="3" type="ORF">IPMB12_02160</name>
</gene>
<sequence length="172" mass="18558">MKKIVALVTVLALVGTGTAYARSHNGPMNHNGYNQGYCSNNMNHSGMNHRGMNHQGMMNQGGGFMNPNGGSPMGGFNGQSAAVKTVEAAKQLSDNSRVLLRGYITQALGDEMYTFKDDSGTISVEIDNRVWRGQNVAATDLIEIYGKVDVNKSSTDIEVKRLIKLPPVAQPK</sequence>
<dbReference type="Gene3D" id="2.40.50.200">
    <property type="entry name" value="Bacterial OB-fold"/>
    <property type="match status" value="1"/>
</dbReference>
<name>A0A6G9I8P8_9GAMM</name>
<dbReference type="PANTHER" id="PTHR36571">
    <property type="entry name" value="PROTEIN YGIW"/>
    <property type="match status" value="1"/>
</dbReference>
<evidence type="ECO:0000313" key="3">
    <source>
        <dbReference type="EMBL" id="QIQ20591.1"/>
    </source>
</evidence>
<accession>A0A6G9I8P8</accession>
<dbReference type="Pfam" id="PF04076">
    <property type="entry name" value="BOF"/>
    <property type="match status" value="1"/>
</dbReference>
<dbReference type="EMBL" id="CP050253">
    <property type="protein sequence ID" value="QIQ20591.1"/>
    <property type="molecule type" value="Genomic_DNA"/>
</dbReference>
<organism evidence="3 4">
    <name type="scientific">Zophobihabitans entericus</name>
    <dbReference type="NCBI Taxonomy" id="1635327"/>
    <lineage>
        <taxon>Bacteria</taxon>
        <taxon>Pseudomonadati</taxon>
        <taxon>Pseudomonadota</taxon>
        <taxon>Gammaproteobacteria</taxon>
        <taxon>Orbales</taxon>
        <taxon>Orbaceae</taxon>
        <taxon>Zophobihabitans</taxon>
    </lineage>
</organism>
<evidence type="ECO:0000256" key="1">
    <source>
        <dbReference type="ARBA" id="ARBA00022729"/>
    </source>
</evidence>
<proteinExistence type="predicted"/>
<dbReference type="NCBIfam" id="NF033674">
    <property type="entry name" value="stress_OB_fold"/>
    <property type="match status" value="1"/>
</dbReference>
<dbReference type="InterPro" id="IPR005220">
    <property type="entry name" value="CarO-like"/>
</dbReference>
<dbReference type="PANTHER" id="PTHR36571:SF1">
    <property type="entry name" value="PROTEIN YGIW"/>
    <property type="match status" value="1"/>
</dbReference>
<feature type="signal peptide" evidence="2">
    <location>
        <begin position="1"/>
        <end position="21"/>
    </location>
</feature>
<dbReference type="AlphaFoldDB" id="A0A6G9I8P8"/>